<evidence type="ECO:0000259" key="3">
    <source>
        <dbReference type="Pfam" id="PF08044"/>
    </source>
</evidence>
<feature type="domain" description="DUF1707" evidence="3">
    <location>
        <begin position="9"/>
        <end position="61"/>
    </location>
</feature>
<dbReference type="EMBL" id="MSIF01000050">
    <property type="protein sequence ID" value="OLF04285.1"/>
    <property type="molecule type" value="Genomic_DNA"/>
</dbReference>
<dbReference type="Proteomes" id="UP000185696">
    <property type="component" value="Unassembled WGS sequence"/>
</dbReference>
<keyword evidence="2" id="KW-0812">Transmembrane</keyword>
<evidence type="ECO:0000256" key="1">
    <source>
        <dbReference type="SAM" id="MobiDB-lite"/>
    </source>
</evidence>
<evidence type="ECO:0000313" key="5">
    <source>
        <dbReference type="Proteomes" id="UP000185696"/>
    </source>
</evidence>
<dbReference type="RefSeq" id="WP_075138612.1">
    <property type="nucleotide sequence ID" value="NZ_MSIF01000050.1"/>
</dbReference>
<dbReference type="OrthoDB" id="3534574at2"/>
<dbReference type="Pfam" id="PF08044">
    <property type="entry name" value="DUF1707"/>
    <property type="match status" value="1"/>
</dbReference>
<name>A0A7Z1ATD2_9PSEU</name>
<keyword evidence="2" id="KW-0472">Membrane</keyword>
<sequence>MAEYQRSDIRVSDTEREDALGKLGQHMTEGRLTIDEYGDRTAKVAAAKTRGEVLTLFDDLPDPRPTFGRPSPPPATREPRTVSTAQKIAPVLIPIALVMAAVALTFALRVPIFFLLPFIFFLASGRGWGHGYRSGGPRR</sequence>
<keyword evidence="5" id="KW-1185">Reference proteome</keyword>
<dbReference type="AlphaFoldDB" id="A0A7Z1ATD2"/>
<proteinExistence type="predicted"/>
<protein>
    <recommendedName>
        <fullName evidence="3">DUF1707 domain-containing protein</fullName>
    </recommendedName>
</protein>
<dbReference type="InterPro" id="IPR012551">
    <property type="entry name" value="DUF1707_SHOCT-like"/>
</dbReference>
<comment type="caution">
    <text evidence="4">The sequence shown here is derived from an EMBL/GenBank/DDBJ whole genome shotgun (WGS) entry which is preliminary data.</text>
</comment>
<feature type="region of interest" description="Disordered" evidence="1">
    <location>
        <begin position="59"/>
        <end position="81"/>
    </location>
</feature>
<evidence type="ECO:0000313" key="4">
    <source>
        <dbReference type="EMBL" id="OLF04285.1"/>
    </source>
</evidence>
<keyword evidence="2" id="KW-1133">Transmembrane helix</keyword>
<evidence type="ECO:0000256" key="2">
    <source>
        <dbReference type="SAM" id="Phobius"/>
    </source>
</evidence>
<feature type="transmembrane region" description="Helical" evidence="2">
    <location>
        <begin position="88"/>
        <end position="106"/>
    </location>
</feature>
<reference evidence="4 5" key="1">
    <citation type="submission" date="2016-12" db="EMBL/GenBank/DDBJ databases">
        <title>The draft genome sequence of Actinophytocola xinjiangensis.</title>
        <authorList>
            <person name="Wang W."/>
            <person name="Yuan L."/>
        </authorList>
    </citation>
    <scope>NUCLEOTIDE SEQUENCE [LARGE SCALE GENOMIC DNA]</scope>
    <source>
        <strain evidence="4 5">CGMCC 4.4663</strain>
    </source>
</reference>
<organism evidence="4 5">
    <name type="scientific">Actinophytocola xinjiangensis</name>
    <dbReference type="NCBI Taxonomy" id="485602"/>
    <lineage>
        <taxon>Bacteria</taxon>
        <taxon>Bacillati</taxon>
        <taxon>Actinomycetota</taxon>
        <taxon>Actinomycetes</taxon>
        <taxon>Pseudonocardiales</taxon>
        <taxon>Pseudonocardiaceae</taxon>
    </lineage>
</organism>
<gene>
    <name evidence="4" type="ORF">BLA60_41560</name>
</gene>
<feature type="region of interest" description="Disordered" evidence="1">
    <location>
        <begin position="1"/>
        <end position="25"/>
    </location>
</feature>
<accession>A0A7Z1ATD2</accession>
<feature type="compositionally biased region" description="Basic and acidic residues" evidence="1">
    <location>
        <begin position="1"/>
        <end position="20"/>
    </location>
</feature>